<dbReference type="InterPro" id="IPR003409">
    <property type="entry name" value="MORN"/>
</dbReference>
<dbReference type="OrthoDB" id="977972at2"/>
<comment type="caution">
    <text evidence="2">The sequence shown here is derived from an EMBL/GenBank/DDBJ whole genome shotgun (WGS) entry which is preliminary data.</text>
</comment>
<sequence length="156" mass="17425">MKRKFLLVGLVFFGILLGVNAQDLNRIPYDSSLKTLSNGWYKFKIEGTTFDVELAGGRYVKGNIKWFDGSEYSGSLAGQNIQGKGTYKWPDGSRYEGAFKKHQRHGKGSFIKADGTKWSGKWKANEKNGKGTVFSSEGTVIQEGVWESDELVADKR</sequence>
<dbReference type="AlphaFoldDB" id="A0A2T0MB84"/>
<dbReference type="SUPFAM" id="SSF82185">
    <property type="entry name" value="Histone H3 K4-specific methyltransferase SET7/9 N-terminal domain"/>
    <property type="match status" value="1"/>
</dbReference>
<reference evidence="2 3" key="1">
    <citation type="submission" date="2018-03" db="EMBL/GenBank/DDBJ databases">
        <title>Genomic Encyclopedia of Archaeal and Bacterial Type Strains, Phase II (KMG-II): from individual species to whole genera.</title>
        <authorList>
            <person name="Goeker M."/>
        </authorList>
    </citation>
    <scope>NUCLEOTIDE SEQUENCE [LARGE SCALE GENOMIC DNA]</scope>
    <source>
        <strain evidence="2 3">DSM 25027</strain>
    </source>
</reference>
<gene>
    <name evidence="2" type="ORF">CLV81_3165</name>
</gene>
<dbReference type="PANTHER" id="PTHR23084">
    <property type="entry name" value="PHOSPHATIDYLINOSITOL-4-PHOSPHATE 5-KINASE RELATED"/>
    <property type="match status" value="1"/>
</dbReference>
<dbReference type="Gene3D" id="2.20.110.10">
    <property type="entry name" value="Histone H3 K4-specific methyltransferase SET7/9 N-terminal domain"/>
    <property type="match status" value="2"/>
</dbReference>
<organism evidence="2 3">
    <name type="scientific">Flagellimonas meridianipacifica</name>
    <dbReference type="NCBI Taxonomy" id="1080225"/>
    <lineage>
        <taxon>Bacteria</taxon>
        <taxon>Pseudomonadati</taxon>
        <taxon>Bacteroidota</taxon>
        <taxon>Flavobacteriia</taxon>
        <taxon>Flavobacteriales</taxon>
        <taxon>Flavobacteriaceae</taxon>
        <taxon>Flagellimonas</taxon>
    </lineage>
</organism>
<evidence type="ECO:0000313" key="2">
    <source>
        <dbReference type="EMBL" id="PRX54761.1"/>
    </source>
</evidence>
<dbReference type="PANTHER" id="PTHR23084:SF263">
    <property type="entry name" value="MORN REPEAT-CONTAINING PROTEIN 1"/>
    <property type="match status" value="1"/>
</dbReference>
<name>A0A2T0MB84_9FLAO</name>
<evidence type="ECO:0000256" key="1">
    <source>
        <dbReference type="ARBA" id="ARBA00022737"/>
    </source>
</evidence>
<dbReference type="RefSeq" id="WP_106146138.1">
    <property type="nucleotide sequence ID" value="NZ_PVYX01000002.1"/>
</dbReference>
<dbReference type="EMBL" id="PVYX01000002">
    <property type="protein sequence ID" value="PRX54761.1"/>
    <property type="molecule type" value="Genomic_DNA"/>
</dbReference>
<evidence type="ECO:0000313" key="3">
    <source>
        <dbReference type="Proteomes" id="UP000237640"/>
    </source>
</evidence>
<dbReference type="SMART" id="SM00698">
    <property type="entry name" value="MORN"/>
    <property type="match status" value="3"/>
</dbReference>
<protein>
    <recommendedName>
        <fullName evidence="4">MORN repeat protein</fullName>
    </recommendedName>
</protein>
<evidence type="ECO:0008006" key="4">
    <source>
        <dbReference type="Google" id="ProtNLM"/>
    </source>
</evidence>
<accession>A0A2T0MB84</accession>
<keyword evidence="3" id="KW-1185">Reference proteome</keyword>
<dbReference type="Pfam" id="PF02493">
    <property type="entry name" value="MORN"/>
    <property type="match status" value="3"/>
</dbReference>
<proteinExistence type="predicted"/>
<keyword evidence="1" id="KW-0677">Repeat</keyword>
<dbReference type="Proteomes" id="UP000237640">
    <property type="component" value="Unassembled WGS sequence"/>
</dbReference>